<sequence length="99" mass="11821">MTQIAVLKSIEAYLEGGGGSRGSYLVLDKQGELVSEKLNEQWKYRPELVRLRRFILQYQYKEGAQQINWVPVREIPQDNFWFENVWKSFLDKNIYGKKY</sequence>
<reference evidence="1" key="1">
    <citation type="journal article" date="2014" name="Front. Microbiol.">
        <title>High frequency of phylogenetically diverse reductive dehalogenase-homologous genes in deep subseafloor sedimentary metagenomes.</title>
        <authorList>
            <person name="Kawai M."/>
            <person name="Futagami T."/>
            <person name="Toyoda A."/>
            <person name="Takaki Y."/>
            <person name="Nishi S."/>
            <person name="Hori S."/>
            <person name="Arai W."/>
            <person name="Tsubouchi T."/>
            <person name="Morono Y."/>
            <person name="Uchiyama I."/>
            <person name="Ito T."/>
            <person name="Fujiyama A."/>
            <person name="Inagaki F."/>
            <person name="Takami H."/>
        </authorList>
    </citation>
    <scope>NUCLEOTIDE SEQUENCE</scope>
    <source>
        <strain evidence="1">Expedition CK06-06</strain>
    </source>
</reference>
<name>X1NJ57_9ZZZZ</name>
<evidence type="ECO:0000313" key="1">
    <source>
        <dbReference type="EMBL" id="GAI30256.1"/>
    </source>
</evidence>
<comment type="caution">
    <text evidence="1">The sequence shown here is derived from an EMBL/GenBank/DDBJ whole genome shotgun (WGS) entry which is preliminary data.</text>
</comment>
<gene>
    <name evidence="1" type="ORF">S06H3_36375</name>
</gene>
<protein>
    <submittedName>
        <fullName evidence="1">Uncharacterized protein</fullName>
    </submittedName>
</protein>
<dbReference type="EMBL" id="BARV01022026">
    <property type="protein sequence ID" value="GAI30256.1"/>
    <property type="molecule type" value="Genomic_DNA"/>
</dbReference>
<accession>X1NJ57</accession>
<dbReference type="AlphaFoldDB" id="X1NJ57"/>
<organism evidence="1">
    <name type="scientific">marine sediment metagenome</name>
    <dbReference type="NCBI Taxonomy" id="412755"/>
    <lineage>
        <taxon>unclassified sequences</taxon>
        <taxon>metagenomes</taxon>
        <taxon>ecological metagenomes</taxon>
    </lineage>
</organism>
<proteinExistence type="predicted"/>